<dbReference type="GO" id="GO:0006432">
    <property type="term" value="P:phenylalanyl-tRNA aminoacylation"/>
    <property type="evidence" value="ECO:0007669"/>
    <property type="project" value="InterPro"/>
</dbReference>
<dbReference type="SMART" id="SM00873">
    <property type="entry name" value="B3_4"/>
    <property type="match status" value="1"/>
</dbReference>
<comment type="caution">
    <text evidence="11">The sequence shown here is derived from an EMBL/GenBank/DDBJ whole genome shotgun (WGS) entry which is preliminary data.</text>
</comment>
<dbReference type="PROSITE" id="PS51483">
    <property type="entry name" value="B5"/>
    <property type="match status" value="1"/>
</dbReference>
<dbReference type="PANTHER" id="PTHR10947">
    <property type="entry name" value="PHENYLALANYL-TRNA SYNTHETASE BETA CHAIN AND LEUCINE-RICH REPEAT-CONTAINING PROTEIN 47"/>
    <property type="match status" value="1"/>
</dbReference>
<dbReference type="InterPro" id="IPR020825">
    <property type="entry name" value="Phe-tRNA_synthase-like_B3/B4"/>
</dbReference>
<dbReference type="SMART" id="SM00874">
    <property type="entry name" value="B5"/>
    <property type="match status" value="1"/>
</dbReference>
<dbReference type="InterPro" id="IPR041616">
    <property type="entry name" value="PheRS_beta_core"/>
</dbReference>
<dbReference type="InterPro" id="IPR005146">
    <property type="entry name" value="B3/B4_tRNA-bd"/>
</dbReference>
<evidence type="ECO:0000256" key="6">
    <source>
        <dbReference type="ARBA" id="ARBA00022840"/>
    </source>
</evidence>
<proteinExistence type="predicted"/>
<comment type="cofactor">
    <cofactor evidence="1">
        <name>Mg(2+)</name>
        <dbReference type="ChEBI" id="CHEBI:18420"/>
    </cofactor>
</comment>
<dbReference type="Gene3D" id="3.30.930.10">
    <property type="entry name" value="Bira Bifunctional Protein, Domain 2"/>
    <property type="match status" value="1"/>
</dbReference>
<evidence type="ECO:0000256" key="5">
    <source>
        <dbReference type="ARBA" id="ARBA00022741"/>
    </source>
</evidence>
<dbReference type="PANTHER" id="PTHR10947:SF0">
    <property type="entry name" value="PHENYLALANINE--TRNA LIGASE BETA SUBUNIT"/>
    <property type="match status" value="1"/>
</dbReference>
<dbReference type="InterPro" id="IPR009061">
    <property type="entry name" value="DNA-bd_dom_put_sf"/>
</dbReference>
<evidence type="ECO:0000256" key="8">
    <source>
        <dbReference type="ARBA" id="ARBA00022917"/>
    </source>
</evidence>
<dbReference type="Pfam" id="PF03483">
    <property type="entry name" value="B3_4"/>
    <property type="match status" value="1"/>
</dbReference>
<evidence type="ECO:0000256" key="3">
    <source>
        <dbReference type="ARBA" id="ARBA00022598"/>
    </source>
</evidence>
<name>A0A2M6YE60_9BACT</name>
<organism evidence="11 12">
    <name type="scientific">Candidatus Woesebacteria bacterium CG07_land_8_20_14_0_80_44_9</name>
    <dbReference type="NCBI Taxonomy" id="1975058"/>
    <lineage>
        <taxon>Bacteria</taxon>
        <taxon>Candidatus Woeseibacteriota</taxon>
    </lineage>
</organism>
<dbReference type="Gene3D" id="3.30.56.10">
    <property type="match status" value="2"/>
</dbReference>
<dbReference type="InterPro" id="IPR005147">
    <property type="entry name" value="tRNA_synthase_B5-dom"/>
</dbReference>
<dbReference type="GO" id="GO:0003723">
    <property type="term" value="F:RNA binding"/>
    <property type="evidence" value="ECO:0007669"/>
    <property type="project" value="InterPro"/>
</dbReference>
<evidence type="ECO:0000256" key="1">
    <source>
        <dbReference type="ARBA" id="ARBA00001946"/>
    </source>
</evidence>
<keyword evidence="6" id="KW-0067">ATP-binding</keyword>
<dbReference type="Pfam" id="PF17759">
    <property type="entry name" value="tRNA_synthFbeta"/>
    <property type="match status" value="1"/>
</dbReference>
<keyword evidence="5" id="KW-0547">Nucleotide-binding</keyword>
<feature type="domain" description="B5" evidence="10">
    <location>
        <begin position="295"/>
        <end position="371"/>
    </location>
</feature>
<evidence type="ECO:0000313" key="11">
    <source>
        <dbReference type="EMBL" id="PIU28442.1"/>
    </source>
</evidence>
<dbReference type="GO" id="GO:0005524">
    <property type="term" value="F:ATP binding"/>
    <property type="evidence" value="ECO:0007669"/>
    <property type="project" value="UniProtKB-KW"/>
</dbReference>
<reference evidence="12" key="1">
    <citation type="submission" date="2017-09" db="EMBL/GenBank/DDBJ databases">
        <title>Depth-based differentiation of microbial function through sediment-hosted aquifers and enrichment of novel symbionts in the deep terrestrial subsurface.</title>
        <authorList>
            <person name="Probst A.J."/>
            <person name="Ladd B."/>
            <person name="Jarett J.K."/>
            <person name="Geller-Mcgrath D.E."/>
            <person name="Sieber C.M.K."/>
            <person name="Emerson J.B."/>
            <person name="Anantharaman K."/>
            <person name="Thomas B.C."/>
            <person name="Malmstrom R."/>
            <person name="Stieglmeier M."/>
            <person name="Klingl A."/>
            <person name="Woyke T."/>
            <person name="Ryan C.M."/>
            <person name="Banfield J.F."/>
        </authorList>
    </citation>
    <scope>NUCLEOTIDE SEQUENCE [LARGE SCALE GENOMIC DNA]</scope>
</reference>
<evidence type="ECO:0000256" key="2">
    <source>
        <dbReference type="ARBA" id="ARBA00012814"/>
    </source>
</evidence>
<sequence length="588" mass="65779">MDIIIPEIWLRDFLKTKATAAQIAKCLSLCGPSVEKTSGKGNDLVYSIEVTTNRVDSASVYGIAREAVAILPMFKIQALLMTPKVTARELLAKTVDYLDASVDSDLCPRFAAILIRNIEIKSSPDWLQKRLILSGHRPINNIVDISNYIMLTLGQPTHTFDYDKIKNHKMILRKSNQGEKITTLDGKTHTLPGGDIVIEDASGILIDLAGIMGGQNSAVNENTKNVLFFVQTYNPVNIRKTSMALAHRTDAAVLFEKDLDPENVEPAARLGIDLFTTLAKGQPEAKILDIYPHPHQTKKLTVDYLTISKNLGINLPKPIITKILTNLGFKTVWKNKLLEVNVPSFRVRDINIAEDIVEEIARLYGYHHLPSTLMAGQIPDPHPDSTFDFETKVKNILKGFGGIETYTLSFVAKNKAGEDALKLQNPLGAESEYLRTSLLPSLTTAAKENSGEKEPFYLFEMANVYLPRKENLPEEKLMLAEIFFNTNFREAKGTIESLLESLHIDTDFISEDAKYFLPSHRLVIKTKGQKIGQFGVLEEDNLIYGELEVAKLKAASREFLAFKPVYQYPAQIEDITMIFPERTKIGEV</sequence>
<dbReference type="SUPFAM" id="SSF55681">
    <property type="entry name" value="Class II aaRS and biotin synthetases"/>
    <property type="match status" value="1"/>
</dbReference>
<dbReference type="GO" id="GO:0004826">
    <property type="term" value="F:phenylalanine-tRNA ligase activity"/>
    <property type="evidence" value="ECO:0007669"/>
    <property type="project" value="UniProtKB-EC"/>
</dbReference>
<dbReference type="InterPro" id="IPR045864">
    <property type="entry name" value="aa-tRNA-synth_II/BPL/LPL"/>
</dbReference>
<dbReference type="EMBL" id="PEXE01000031">
    <property type="protein sequence ID" value="PIU28442.1"/>
    <property type="molecule type" value="Genomic_DNA"/>
</dbReference>
<dbReference type="InterPro" id="IPR045060">
    <property type="entry name" value="Phe-tRNA-ligase_IIc_bsu"/>
</dbReference>
<gene>
    <name evidence="11" type="ORF">COT08_01360</name>
</gene>
<evidence type="ECO:0000256" key="9">
    <source>
        <dbReference type="ARBA" id="ARBA00023146"/>
    </source>
</evidence>
<keyword evidence="8" id="KW-0648">Protein biosynthesis</keyword>
<evidence type="ECO:0000313" key="12">
    <source>
        <dbReference type="Proteomes" id="UP000231669"/>
    </source>
</evidence>
<accession>A0A2M6YE60</accession>
<dbReference type="Proteomes" id="UP000231669">
    <property type="component" value="Unassembled WGS sequence"/>
</dbReference>
<evidence type="ECO:0000259" key="10">
    <source>
        <dbReference type="PROSITE" id="PS51483"/>
    </source>
</evidence>
<dbReference type="EC" id="6.1.1.20" evidence="2"/>
<evidence type="ECO:0000256" key="4">
    <source>
        <dbReference type="ARBA" id="ARBA00022723"/>
    </source>
</evidence>
<keyword evidence="7" id="KW-0460">Magnesium</keyword>
<dbReference type="SUPFAM" id="SSF56037">
    <property type="entry name" value="PheT/TilS domain"/>
    <property type="match status" value="1"/>
</dbReference>
<dbReference type="GO" id="GO:0000287">
    <property type="term" value="F:magnesium ion binding"/>
    <property type="evidence" value="ECO:0007669"/>
    <property type="project" value="InterPro"/>
</dbReference>
<dbReference type="SUPFAM" id="SSF46955">
    <property type="entry name" value="Putative DNA-binding domain"/>
    <property type="match status" value="2"/>
</dbReference>
<keyword evidence="4" id="KW-0479">Metal-binding</keyword>
<protein>
    <recommendedName>
        <fullName evidence="2">phenylalanine--tRNA ligase</fullName>
        <ecNumber evidence="2">6.1.1.20</ecNumber>
    </recommendedName>
</protein>
<feature type="non-terminal residue" evidence="11">
    <location>
        <position position="588"/>
    </location>
</feature>
<evidence type="ECO:0000256" key="7">
    <source>
        <dbReference type="ARBA" id="ARBA00022842"/>
    </source>
</evidence>
<keyword evidence="3" id="KW-0436">Ligase</keyword>
<dbReference type="AlphaFoldDB" id="A0A2M6YE60"/>
<dbReference type="Gene3D" id="3.50.40.10">
    <property type="entry name" value="Phenylalanyl-trna Synthetase, Chain B, domain 3"/>
    <property type="match status" value="1"/>
</dbReference>
<keyword evidence="9" id="KW-0030">Aminoacyl-tRNA synthetase</keyword>
<dbReference type="GO" id="GO:0009328">
    <property type="term" value="C:phenylalanine-tRNA ligase complex"/>
    <property type="evidence" value="ECO:0007669"/>
    <property type="project" value="TreeGrafter"/>
</dbReference>
<dbReference type="Pfam" id="PF03484">
    <property type="entry name" value="B5"/>
    <property type="match status" value="1"/>
</dbReference>